<feature type="compositionally biased region" description="Pro residues" evidence="1">
    <location>
        <begin position="96"/>
        <end position="108"/>
    </location>
</feature>
<keyword evidence="3" id="KW-1185">Reference proteome</keyword>
<feature type="region of interest" description="Disordered" evidence="1">
    <location>
        <begin position="1"/>
        <end position="203"/>
    </location>
</feature>
<evidence type="ECO:0000313" key="2">
    <source>
        <dbReference type="EMBL" id="KAK7444783.1"/>
    </source>
</evidence>
<accession>A0ABR1J352</accession>
<feature type="compositionally biased region" description="Basic and acidic residues" evidence="1">
    <location>
        <begin position="177"/>
        <end position="193"/>
    </location>
</feature>
<feature type="compositionally biased region" description="Basic residues" evidence="1">
    <location>
        <begin position="164"/>
        <end position="174"/>
    </location>
</feature>
<feature type="region of interest" description="Disordered" evidence="1">
    <location>
        <begin position="440"/>
        <end position="538"/>
    </location>
</feature>
<feature type="compositionally biased region" description="Low complexity" evidence="1">
    <location>
        <begin position="9"/>
        <end position="21"/>
    </location>
</feature>
<evidence type="ECO:0000256" key="1">
    <source>
        <dbReference type="SAM" id="MobiDB-lite"/>
    </source>
</evidence>
<comment type="caution">
    <text evidence="2">The sequence shown here is derived from an EMBL/GenBank/DDBJ whole genome shotgun (WGS) entry which is preliminary data.</text>
</comment>
<reference evidence="2 3" key="1">
    <citation type="submission" date="2024-01" db="EMBL/GenBank/DDBJ databases">
        <title>A draft genome for the cacao thread blight pathogen Marasmiellus scandens.</title>
        <authorList>
            <person name="Baruah I.K."/>
            <person name="Leung J."/>
            <person name="Bukari Y."/>
            <person name="Amoako-Attah I."/>
            <person name="Meinhardt L.W."/>
            <person name="Bailey B.A."/>
            <person name="Cohen S.P."/>
        </authorList>
    </citation>
    <scope>NUCLEOTIDE SEQUENCE [LARGE SCALE GENOMIC DNA]</scope>
    <source>
        <strain evidence="2 3">GH-19</strain>
    </source>
</reference>
<feature type="compositionally biased region" description="Low complexity" evidence="1">
    <location>
        <begin position="123"/>
        <end position="161"/>
    </location>
</feature>
<gene>
    <name evidence="2" type="ORF">VKT23_015100</name>
</gene>
<sequence>MIIKTEDFSTSSMASTSAASLKAEEAKAEVAANSLGEAPPPAYDDVARDSDFHFIRPQPRTQQQQEQQQHSTLRPPLPSSNSAPAFSHSRHSSYVPSPPHSPHSPPSLPSSSTLTLVGPHQAPSLPSSSTLTLVPPSLPSSSTLTLVTPSLPSSSTQTLVPKPNHIRHASHSPRSKTFPDKDLPERPSIDLTHRSSSSTSHTAPVFVPKKRGFFGGKEKQAKEAKEWVISHVNDLVRQTHNYDLNACSSILGACTEACTLTSKLFLSDVLQESFIDDHTPFYWSIIHRPLKSRLVPDLLVALLTFGSPLTNATRADIRHACLMVNDQKLFQHLRSSRKYMPKRMPELIVNDKHPFDEIRVQEFPGAEAVFTADFEMPMFVKRMHLEQEVSLEFIAHRRAWHLHFKPASKCQPSSPLWDLSLSISEFSSPTFVDSRFSILEPTPSPSSSPSHSALKMPRPSLGNGIDKHPKPSPSMPNLLSLSSPNANAVAGSSLNGRGTSRAPGSGNNTVRGGSPNPSPTSPNGPAGSGPGPRPGPLMVRIKSSSITTPGKKDITVSLEDGCEIGAAVRAQNSSYISRNGTLRGRFEARLAKPESESSCVIC</sequence>
<feature type="compositionally biased region" description="Low complexity" evidence="1">
    <location>
        <begin position="475"/>
        <end position="490"/>
    </location>
</feature>
<feature type="compositionally biased region" description="Basic and acidic residues" evidence="1">
    <location>
        <begin position="45"/>
        <end position="54"/>
    </location>
</feature>
<proteinExistence type="predicted"/>
<protein>
    <submittedName>
        <fullName evidence="2">Uncharacterized protein</fullName>
    </submittedName>
</protein>
<name>A0ABR1J352_9AGAR</name>
<organism evidence="2 3">
    <name type="scientific">Marasmiellus scandens</name>
    <dbReference type="NCBI Taxonomy" id="2682957"/>
    <lineage>
        <taxon>Eukaryota</taxon>
        <taxon>Fungi</taxon>
        <taxon>Dikarya</taxon>
        <taxon>Basidiomycota</taxon>
        <taxon>Agaricomycotina</taxon>
        <taxon>Agaricomycetes</taxon>
        <taxon>Agaricomycetidae</taxon>
        <taxon>Agaricales</taxon>
        <taxon>Marasmiineae</taxon>
        <taxon>Omphalotaceae</taxon>
        <taxon>Marasmiellus</taxon>
    </lineage>
</organism>
<dbReference type="Proteomes" id="UP001498398">
    <property type="component" value="Unassembled WGS sequence"/>
</dbReference>
<dbReference type="EMBL" id="JBANRG010000049">
    <property type="protein sequence ID" value="KAK7444783.1"/>
    <property type="molecule type" value="Genomic_DNA"/>
</dbReference>
<evidence type="ECO:0000313" key="3">
    <source>
        <dbReference type="Proteomes" id="UP001498398"/>
    </source>
</evidence>